<keyword evidence="8" id="KW-0227">DNA damage</keyword>
<dbReference type="PANTHER" id="PTHR23240:SF26">
    <property type="entry name" value="5' EXONUCLEASE APOLLO"/>
    <property type="match status" value="1"/>
</dbReference>
<accession>A0A2Z5TU09</accession>
<evidence type="ECO:0000256" key="2">
    <source>
        <dbReference type="ARBA" id="ARBA00004123"/>
    </source>
</evidence>
<evidence type="ECO:0000256" key="10">
    <source>
        <dbReference type="ARBA" id="ARBA00022839"/>
    </source>
</evidence>
<evidence type="ECO:0000256" key="6">
    <source>
        <dbReference type="ARBA" id="ARBA00022454"/>
    </source>
</evidence>
<feature type="region of interest" description="Disordered" evidence="17">
    <location>
        <begin position="829"/>
        <end position="850"/>
    </location>
</feature>
<dbReference type="EMBL" id="FX985817">
    <property type="protein sequence ID" value="BBA93704.1"/>
    <property type="molecule type" value="mRNA"/>
</dbReference>
<evidence type="ECO:0000256" key="13">
    <source>
        <dbReference type="ARBA" id="ARBA00023242"/>
    </source>
</evidence>
<dbReference type="PANTHER" id="PTHR23240">
    <property type="entry name" value="DNA CROSS-LINK REPAIR PROTEIN PSO2/SNM1-RELATED"/>
    <property type="match status" value="1"/>
</dbReference>
<evidence type="ECO:0000256" key="5">
    <source>
        <dbReference type="ARBA" id="ARBA00012865"/>
    </source>
</evidence>
<evidence type="ECO:0000256" key="8">
    <source>
        <dbReference type="ARBA" id="ARBA00022763"/>
    </source>
</evidence>
<dbReference type="Gene3D" id="3.60.15.10">
    <property type="entry name" value="Ribonuclease Z/Hydroxyacylglutathione hydrolase-like"/>
    <property type="match status" value="1"/>
</dbReference>
<keyword evidence="6" id="KW-0158">Chromosome</keyword>
<dbReference type="FunFam" id="3.40.50.12650:FF:000003">
    <property type="entry name" value="DNA cross-link repair 1B"/>
    <property type="match status" value="1"/>
</dbReference>
<dbReference type="GO" id="GO:0005634">
    <property type="term" value="C:nucleus"/>
    <property type="evidence" value="ECO:0007669"/>
    <property type="project" value="UniProtKB-SubCell"/>
</dbReference>
<dbReference type="AlphaFoldDB" id="A0A2Z5TU09"/>
<feature type="compositionally biased region" description="Polar residues" evidence="17">
    <location>
        <begin position="1028"/>
        <end position="1038"/>
    </location>
</feature>
<dbReference type="SUPFAM" id="SSF56281">
    <property type="entry name" value="Metallo-hydrolase/oxidoreductase"/>
    <property type="match status" value="1"/>
</dbReference>
<evidence type="ECO:0000256" key="4">
    <source>
        <dbReference type="ARBA" id="ARBA00010304"/>
    </source>
</evidence>
<feature type="region of interest" description="Disordered" evidence="17">
    <location>
        <begin position="406"/>
        <end position="425"/>
    </location>
</feature>
<dbReference type="GO" id="GO:0036297">
    <property type="term" value="P:interstrand cross-link repair"/>
    <property type="evidence" value="ECO:0007669"/>
    <property type="project" value="TreeGrafter"/>
</dbReference>
<dbReference type="EC" id="3.5.2.6" evidence="5"/>
<name>A0A2Z5TU09_9NEOP</name>
<reference evidence="19" key="2">
    <citation type="submission" date="2017-10" db="EMBL/GenBank/DDBJ databases">
        <title>High Expression of DNA Repair Genes in Long-Lived Termite King.</title>
        <authorList>
            <person name="Tasaki E."/>
            <person name="Mitaka Y."/>
            <person name="Nozaki T."/>
            <person name="Kobayashi K."/>
            <person name="Matsuura K."/>
            <person name="Iuchi Y."/>
        </authorList>
    </citation>
    <scope>NUCLEOTIDE SEQUENCE</scope>
</reference>
<feature type="region of interest" description="Disordered" evidence="17">
    <location>
        <begin position="589"/>
        <end position="611"/>
    </location>
</feature>
<evidence type="ECO:0000259" key="18">
    <source>
        <dbReference type="SMART" id="SM00849"/>
    </source>
</evidence>
<evidence type="ECO:0000256" key="15">
    <source>
        <dbReference type="ARBA" id="ARBA00041693"/>
    </source>
</evidence>
<reference evidence="19" key="1">
    <citation type="journal article" date="2016" name="PLoS ONE">
        <title>Caste-Specific and Sex-Specific Expression of Chemoreceptor Genes in a Termite.</title>
        <authorList>
            <person name="Mitaka Y."/>
            <person name="Kobayashi K."/>
            <person name="Mikheyev A."/>
            <person name="Tin M.M.Y."/>
            <person name="Watanabe Y."/>
            <person name="Matsuura K."/>
        </authorList>
    </citation>
    <scope>NUCLEOTIDE SEQUENCE</scope>
</reference>
<dbReference type="GO" id="GO:0031123">
    <property type="term" value="P:RNA 3'-end processing"/>
    <property type="evidence" value="ECO:0007669"/>
    <property type="project" value="UniProtKB-ARBA"/>
</dbReference>
<dbReference type="GO" id="GO:0035312">
    <property type="term" value="F:5'-3' DNA exonuclease activity"/>
    <property type="evidence" value="ECO:0007669"/>
    <property type="project" value="TreeGrafter"/>
</dbReference>
<dbReference type="Gene3D" id="3.40.50.12650">
    <property type="match status" value="1"/>
</dbReference>
<organism evidence="19">
    <name type="scientific">Reticulitermes speratus</name>
    <dbReference type="NCBI Taxonomy" id="60591"/>
    <lineage>
        <taxon>Eukaryota</taxon>
        <taxon>Metazoa</taxon>
        <taxon>Ecdysozoa</taxon>
        <taxon>Arthropoda</taxon>
        <taxon>Hexapoda</taxon>
        <taxon>Insecta</taxon>
        <taxon>Pterygota</taxon>
        <taxon>Neoptera</taxon>
        <taxon>Polyneoptera</taxon>
        <taxon>Dictyoptera</taxon>
        <taxon>Blattodea</taxon>
        <taxon>Blattoidea</taxon>
        <taxon>Termitoidae</taxon>
        <taxon>Rhinotermitidae</taxon>
        <taxon>Reticulitermes</taxon>
        <taxon>Frontotermes</taxon>
    </lineage>
</organism>
<keyword evidence="9" id="KW-0378">Hydrolase</keyword>
<dbReference type="GO" id="GO:0006303">
    <property type="term" value="P:double-strand break repair via nonhomologous end joining"/>
    <property type="evidence" value="ECO:0007669"/>
    <property type="project" value="TreeGrafter"/>
</dbReference>
<evidence type="ECO:0000256" key="16">
    <source>
        <dbReference type="ARBA" id="ARBA00042738"/>
    </source>
</evidence>
<dbReference type="InterPro" id="IPR036866">
    <property type="entry name" value="RibonucZ/Hydroxyglut_hydro"/>
</dbReference>
<keyword evidence="11" id="KW-0779">Telomere</keyword>
<gene>
    <name evidence="19" type="primary">RsDCLRE1B</name>
</gene>
<evidence type="ECO:0000256" key="9">
    <source>
        <dbReference type="ARBA" id="ARBA00022801"/>
    </source>
</evidence>
<dbReference type="SMART" id="SM00849">
    <property type="entry name" value="Lactamase_B"/>
    <property type="match status" value="1"/>
</dbReference>
<dbReference type="GO" id="GO:0003684">
    <property type="term" value="F:damaged DNA binding"/>
    <property type="evidence" value="ECO:0007669"/>
    <property type="project" value="TreeGrafter"/>
</dbReference>
<evidence type="ECO:0000256" key="3">
    <source>
        <dbReference type="ARBA" id="ARBA00004574"/>
    </source>
</evidence>
<keyword evidence="7" id="KW-0540">Nuclease</keyword>
<feature type="region of interest" description="Disordered" evidence="17">
    <location>
        <begin position="473"/>
        <end position="497"/>
    </location>
</feature>
<feature type="region of interest" description="Disordered" evidence="17">
    <location>
        <begin position="1016"/>
        <end position="1046"/>
    </location>
</feature>
<keyword evidence="13" id="KW-0539">Nucleus</keyword>
<evidence type="ECO:0000313" key="19">
    <source>
        <dbReference type="EMBL" id="BBA93704.1"/>
    </source>
</evidence>
<comment type="catalytic activity">
    <reaction evidence="1">
        <text>a beta-lactam + H2O = a substituted beta-amino acid</text>
        <dbReference type="Rhea" id="RHEA:20401"/>
        <dbReference type="ChEBI" id="CHEBI:15377"/>
        <dbReference type="ChEBI" id="CHEBI:35627"/>
        <dbReference type="ChEBI" id="CHEBI:140347"/>
        <dbReference type="EC" id="3.5.2.6"/>
    </reaction>
</comment>
<sequence length="1084" mass="123016">MSSMNGHIIVNTLIAVDIWKRDTDKYVHFLSHCHTDHTVGLSSTWRLPIYTTHFNAWMLKNKFRVKSDLLQCLSVGDNHIISVPETGEEFTVTLIDANHCPGSVMFLFQGSFGTILYTGDFRYDPVMLENKVLEYVMKNELLDVLYIDNTYASPHCKIPSRKEAAQQAVQIIREHPEHKILLGLKNLGKEELLSEIALEFYEKICVSEDRLMILQKLQYEDVFTTDPESCRIHVVNFYAVTPSYMQRRQKEHPHIAILPTALYTCGFDDGNLPYKNSADRGIYMVPYSDHSPYKELFTFISHLKPTKIYPIVNETKPRSKVLHRGFIKTLSTLTDSLYELCREKRWESTNCQNKELSMSCDTKEHKVLPAHLCCDIKHAKSRHRPRTRQRQKLSKVFQKKGVQFESSFTSDEGDDKTLQTDGKHTTELERKDVTLRTSCGKFTTVKIPHNLKDNWSEVQVKLFDIRYFVHGRERPSGNRGGASSYTMPSHSSGGRINPCKDVDTASEEFGSCSAYSSDGSPLQDMSLSCAVHMKHTINAQGNPSDIDQISFNSLSDVTKPHTKSLGDTVGSEKEFEDRVWSGLISVKEERTQEHDINPDSENGNLSRQRTEDTVKNSMVMIPTDVYTDQRLLESSELNNATEETQTHCQWMCPRSFHKRGCNKPTRYHSCSRDSGITVSTNAGLLDLNRMYTRKKRCTKQNIHSLPCPRLLCDINATQNTSCESNLHKACDDRIHITSVKSLQTSDWSSEPDMQQSDTESLLQVSSAPTLLTCSDAQCPDKGNLAVTGCRKNSKKRKHIALVTEENRVTSWLKTRDRITSNKETRITSEISSSHFFEEPERNSSVSQNEQSLNQQPHFSDMLQTDGQHKAGVQCEEMLLTQNAARITPSFQQMEVVTAESGGIRSSQSDENEEGNVAKRKQISSEYNHELEKVSNLSFLGHKKDCECSSSETSVLVTDSTNVGESYSLRKRCNHNSDGRKDKATVRSDSMLRSNNSNIRVQSMDQNVAVVIADKSSEHGKHIEGVRNTPHNSQESNRTPADECEAPVCPGMPMSDYQDRNYWTNGNRVPFAICEVQQAVKHLRF</sequence>
<evidence type="ECO:0000256" key="17">
    <source>
        <dbReference type="SAM" id="MobiDB-lite"/>
    </source>
</evidence>
<evidence type="ECO:0000256" key="14">
    <source>
        <dbReference type="ARBA" id="ARBA00039555"/>
    </source>
</evidence>
<feature type="domain" description="Metallo-beta-lactamase" evidence="18">
    <location>
        <begin position="3"/>
        <end position="175"/>
    </location>
</feature>
<feature type="compositionally biased region" description="Basic and acidic residues" evidence="17">
    <location>
        <begin position="415"/>
        <end position="425"/>
    </location>
</feature>
<evidence type="ECO:0000256" key="1">
    <source>
        <dbReference type="ARBA" id="ARBA00001526"/>
    </source>
</evidence>
<dbReference type="GO" id="GO:0000781">
    <property type="term" value="C:chromosome, telomeric region"/>
    <property type="evidence" value="ECO:0007669"/>
    <property type="project" value="UniProtKB-SubCell"/>
</dbReference>
<dbReference type="Pfam" id="PF07522">
    <property type="entry name" value="DRMBL"/>
    <property type="match status" value="1"/>
</dbReference>
<comment type="subcellular location">
    <subcellularLocation>
        <location evidence="3">Chromosome</location>
        <location evidence="3">Telomere</location>
    </subcellularLocation>
    <subcellularLocation>
        <location evidence="2">Nucleus</location>
    </subcellularLocation>
</comment>
<dbReference type="InterPro" id="IPR001279">
    <property type="entry name" value="Metallo-B-lactamas"/>
</dbReference>
<evidence type="ECO:0000256" key="7">
    <source>
        <dbReference type="ARBA" id="ARBA00022722"/>
    </source>
</evidence>
<dbReference type="GO" id="GO:0000723">
    <property type="term" value="P:telomere maintenance"/>
    <property type="evidence" value="ECO:0007669"/>
    <property type="project" value="TreeGrafter"/>
</dbReference>
<keyword evidence="10" id="KW-0269">Exonuclease</keyword>
<evidence type="ECO:0000256" key="12">
    <source>
        <dbReference type="ARBA" id="ARBA00023204"/>
    </source>
</evidence>
<comment type="similarity">
    <text evidence="4">Belongs to the DNA repair metallo-beta-lactamase (DRMBL) family.</text>
</comment>
<evidence type="ECO:0000256" key="11">
    <source>
        <dbReference type="ARBA" id="ARBA00022895"/>
    </source>
</evidence>
<keyword evidence="12" id="KW-0234">DNA repair</keyword>
<dbReference type="InterPro" id="IPR011084">
    <property type="entry name" value="DRMBL"/>
</dbReference>
<protein>
    <recommendedName>
        <fullName evidence="14">5' exonuclease Apollo</fullName>
        <ecNumber evidence="5">3.5.2.6</ecNumber>
    </recommendedName>
    <alternativeName>
        <fullName evidence="15">DNA cross-link repair 1B protein</fullName>
    </alternativeName>
    <alternativeName>
        <fullName evidence="16">SNM1 homolog B</fullName>
    </alternativeName>
</protein>
<proteinExistence type="evidence at transcript level"/>
<dbReference type="GO" id="GO:0008800">
    <property type="term" value="F:beta-lactamase activity"/>
    <property type="evidence" value="ECO:0007669"/>
    <property type="project" value="UniProtKB-EC"/>
</dbReference>
<feature type="compositionally biased region" description="Polar residues" evidence="17">
    <location>
        <begin position="481"/>
        <end position="494"/>
    </location>
</feature>